<keyword evidence="1" id="KW-0472">Membrane</keyword>
<evidence type="ECO:0000256" key="1">
    <source>
        <dbReference type="SAM" id="Phobius"/>
    </source>
</evidence>
<evidence type="ECO:0000313" key="2">
    <source>
        <dbReference type="EMBL" id="GAG16042.1"/>
    </source>
</evidence>
<feature type="non-terminal residue" evidence="2">
    <location>
        <position position="1"/>
    </location>
</feature>
<organism evidence="2">
    <name type="scientific">marine sediment metagenome</name>
    <dbReference type="NCBI Taxonomy" id="412755"/>
    <lineage>
        <taxon>unclassified sequences</taxon>
        <taxon>metagenomes</taxon>
        <taxon>ecological metagenomes</taxon>
    </lineage>
</organism>
<feature type="transmembrane region" description="Helical" evidence="1">
    <location>
        <begin position="68"/>
        <end position="92"/>
    </location>
</feature>
<keyword evidence="1" id="KW-0812">Transmembrane</keyword>
<comment type="caution">
    <text evidence="2">The sequence shown here is derived from an EMBL/GenBank/DDBJ whole genome shotgun (WGS) entry which is preliminary data.</text>
</comment>
<accession>X0VY84</accession>
<reference evidence="2" key="1">
    <citation type="journal article" date="2014" name="Front. Microbiol.">
        <title>High frequency of phylogenetically diverse reductive dehalogenase-homologous genes in deep subseafloor sedimentary metagenomes.</title>
        <authorList>
            <person name="Kawai M."/>
            <person name="Futagami T."/>
            <person name="Toyoda A."/>
            <person name="Takaki Y."/>
            <person name="Nishi S."/>
            <person name="Hori S."/>
            <person name="Arai W."/>
            <person name="Tsubouchi T."/>
            <person name="Morono Y."/>
            <person name="Uchiyama I."/>
            <person name="Ito T."/>
            <person name="Fujiyama A."/>
            <person name="Inagaki F."/>
            <person name="Takami H."/>
        </authorList>
    </citation>
    <scope>NUCLEOTIDE SEQUENCE</scope>
    <source>
        <strain evidence="2">Expedition CK06-06</strain>
    </source>
</reference>
<gene>
    <name evidence="2" type="ORF">S01H1_57980</name>
</gene>
<sequence length="95" mass="10487">KKEVEKRMEKEVEKRVTEAVTSGITILVTVAVTFVIMVVVLKFVWAWVVIDLFPGAVAQGLINADLTWLAAVKFAVLVSVLSGVYHTLIGAFKRQ</sequence>
<proteinExistence type="predicted"/>
<protein>
    <submittedName>
        <fullName evidence="2">Uncharacterized protein</fullName>
    </submittedName>
</protein>
<keyword evidence="1" id="KW-1133">Transmembrane helix</keyword>
<name>X0VY84_9ZZZZ</name>
<dbReference type="AlphaFoldDB" id="X0VY84"/>
<feature type="transmembrane region" description="Helical" evidence="1">
    <location>
        <begin position="20"/>
        <end position="48"/>
    </location>
</feature>
<dbReference type="EMBL" id="BARS01037846">
    <property type="protein sequence ID" value="GAG16042.1"/>
    <property type="molecule type" value="Genomic_DNA"/>
</dbReference>